<keyword evidence="4 25" id="KW-0812">Transmembrane</keyword>
<proteinExistence type="inferred from homology"/>
<dbReference type="PANTHER" id="PTHR23512:SF3">
    <property type="entry name" value="MAJOR FACILITATOR SUPERFAMILY DOMAIN-CONTAINING PROTEIN 1"/>
    <property type="match status" value="1"/>
</dbReference>
<comment type="catalytic activity">
    <reaction evidence="18">
        <text>L-histidyl-L-alpha-amino acid(out) = L-histidyl-L-alpha-amino acid(in)</text>
        <dbReference type="Rhea" id="RHEA:79379"/>
        <dbReference type="ChEBI" id="CHEBI:229964"/>
    </reaction>
</comment>
<comment type="catalytic activity">
    <reaction evidence="13">
        <text>L-alpha-aminoacyl-L-lysine(out) = L-alpha-aminoacyl-L-lysine(in)</text>
        <dbReference type="Rhea" id="RHEA:79383"/>
        <dbReference type="ChEBI" id="CHEBI:229966"/>
    </reaction>
</comment>
<evidence type="ECO:0000256" key="13">
    <source>
        <dbReference type="ARBA" id="ARBA00044893"/>
    </source>
</evidence>
<feature type="transmembrane region" description="Helical" evidence="25">
    <location>
        <begin position="107"/>
        <end position="128"/>
    </location>
</feature>
<sequence length="437" mass="48166">MTEKIHQIKGYAWIIIALSSFLLFDKYVMQVFPSLITDNMMSSFHINATETGALGSAFFWAIIICQLFLAGPIIDKFGFRIISPISISISAAGVILFVVAASRGNLYLAYFARIITGLGVSFATISYIKAVSVWFEPRKFAFAASFLATAAMIGALCAQAPLAWLISSFGSWKEAMLIFSVFSLFIAVIYYVLVRDFNPQQPHANCPESRPSTLQGLKEVIKSKDNWLLAFYVGLSFTAVDAFAGFWGNAYFRESYHISKEHAASIISMIFIGMAIGSPILGKISEILDSRKGVMIVFHIIGTVALSVVLLFKTTILLSYILLFIFGICLGIYMLSFAIGNRINPIAIAATVAAFINTGEPILGAIFDPLIGYFLDFSWGGKYINTAGEIIAQRSHVSDIKYFDLSSYHFAFISLVLSMIASLVILFFISDKEIKQD</sequence>
<dbReference type="Gene3D" id="1.20.1250.20">
    <property type="entry name" value="MFS general substrate transporter like domains"/>
    <property type="match status" value="2"/>
</dbReference>
<reference evidence="28" key="1">
    <citation type="submission" date="2014-10" db="EMBL/GenBank/DDBJ databases">
        <authorList>
            <person name="Kuske C.R."/>
            <person name="Challacombe J.F."/>
            <person name="Daligault H.E."/>
            <person name="Davenport K.W."/>
            <person name="Johnson S.L."/>
            <person name="Siddaramappa S."/>
            <person name="Petersen J.M."/>
        </authorList>
    </citation>
    <scope>NUCLEOTIDE SEQUENCE [LARGE SCALE GENOMIC DNA]</scope>
    <source>
        <strain evidence="28">CA97-1460</strain>
    </source>
</reference>
<comment type="function">
    <text evidence="23">Lysosomal dipeptide uniporter that selectively exports lysine, arginine or histidine-containing dipeptides with a net positive charge from the lysosome lumen into the cytosol. Could play a role in a specific type of protein O-glycosylation indirectly regulating macrophages migration and tissue invasion. Also essential for liver homeostasis.</text>
</comment>
<feature type="transmembrane region" description="Helical" evidence="25">
    <location>
        <begin position="140"/>
        <end position="164"/>
    </location>
</feature>
<evidence type="ECO:0000256" key="4">
    <source>
        <dbReference type="ARBA" id="ARBA00022692"/>
    </source>
</evidence>
<comment type="catalytic activity">
    <reaction evidence="19">
        <text>L-alanyl-L-lysine(out) = L-alanyl-L-lysine(in)</text>
        <dbReference type="Rhea" id="RHEA:79415"/>
        <dbReference type="ChEBI" id="CHEBI:192470"/>
    </reaction>
</comment>
<protein>
    <recommendedName>
        <fullName evidence="21">Lysosomal dipeptide transporter MFSD1</fullName>
    </recommendedName>
    <alternativeName>
        <fullName evidence="22">Major facilitator superfamily domain-containing protein 1</fullName>
    </alternativeName>
</protein>
<evidence type="ECO:0000256" key="18">
    <source>
        <dbReference type="ARBA" id="ARBA00044912"/>
    </source>
</evidence>
<evidence type="ECO:0000256" key="7">
    <source>
        <dbReference type="ARBA" id="ARBA00023228"/>
    </source>
</evidence>
<comment type="catalytic activity">
    <reaction evidence="11">
        <text>L-alpha-aminoacyl-L-histidine(out) = L-alpha-aminoacyl-L-histidine(in)</text>
        <dbReference type="Rhea" id="RHEA:79375"/>
        <dbReference type="ChEBI" id="CHEBI:229967"/>
    </reaction>
</comment>
<keyword evidence="28" id="KW-1185">Reference proteome</keyword>
<name>A0A1J0KT41_9GAMM</name>
<dbReference type="EMBL" id="CP009654">
    <property type="protein sequence ID" value="APC96866.1"/>
    <property type="molecule type" value="Genomic_DNA"/>
</dbReference>
<evidence type="ECO:0000256" key="20">
    <source>
        <dbReference type="ARBA" id="ARBA00044924"/>
    </source>
</evidence>
<dbReference type="SUPFAM" id="SSF103473">
    <property type="entry name" value="MFS general substrate transporter"/>
    <property type="match status" value="1"/>
</dbReference>
<evidence type="ECO:0000256" key="8">
    <source>
        <dbReference type="ARBA" id="ARBA00044876"/>
    </source>
</evidence>
<feature type="domain" description="Major facilitator superfamily (MFS) profile" evidence="26">
    <location>
        <begin position="12"/>
        <end position="433"/>
    </location>
</feature>
<feature type="transmembrane region" description="Helical" evidence="25">
    <location>
        <begin position="176"/>
        <end position="194"/>
    </location>
</feature>
<evidence type="ECO:0000256" key="3">
    <source>
        <dbReference type="ARBA" id="ARBA00022448"/>
    </source>
</evidence>
<organism evidence="27 28">
    <name type="scientific">Francisella frigiditurris</name>
    <dbReference type="NCBI Taxonomy" id="1542390"/>
    <lineage>
        <taxon>Bacteria</taxon>
        <taxon>Pseudomonadati</taxon>
        <taxon>Pseudomonadota</taxon>
        <taxon>Gammaproteobacteria</taxon>
        <taxon>Thiotrichales</taxon>
        <taxon>Francisellaceae</taxon>
        <taxon>Francisella</taxon>
    </lineage>
</organism>
<dbReference type="OrthoDB" id="5620971at2"/>
<feature type="transmembrane region" description="Helical" evidence="25">
    <location>
        <begin position="293"/>
        <end position="312"/>
    </location>
</feature>
<feature type="transmembrane region" description="Helical" evidence="25">
    <location>
        <begin position="12"/>
        <end position="32"/>
    </location>
</feature>
<comment type="catalytic activity">
    <reaction evidence="10">
        <text>L-alpha-aminoacyl-L-arginine(out) = L-alpha-aminoacyl-L-arginine(in)</text>
        <dbReference type="Rhea" id="RHEA:79367"/>
        <dbReference type="ChEBI" id="CHEBI:229968"/>
    </reaction>
</comment>
<comment type="catalytic activity">
    <reaction evidence="9">
        <text>L-histidyl-glycine(out) = L-histidyl-glycine(in)</text>
        <dbReference type="Rhea" id="RHEA:79395"/>
        <dbReference type="ChEBI" id="CHEBI:229957"/>
    </reaction>
</comment>
<comment type="catalytic activity">
    <reaction evidence="20">
        <text>L-lysyl-glycine(out) = L-lysyl-glycine(in)</text>
        <dbReference type="Rhea" id="RHEA:79407"/>
        <dbReference type="ChEBI" id="CHEBI:191202"/>
    </reaction>
</comment>
<gene>
    <name evidence="27" type="ORF">KX01_594</name>
</gene>
<dbReference type="InterPro" id="IPR036259">
    <property type="entry name" value="MFS_trans_sf"/>
</dbReference>
<comment type="catalytic activity">
    <reaction evidence="14">
        <text>L-aspartyl-L-lysine(out) = L-aspartyl-L-lysine(in)</text>
        <dbReference type="Rhea" id="RHEA:79411"/>
        <dbReference type="ChEBI" id="CHEBI:229953"/>
    </reaction>
</comment>
<evidence type="ECO:0000313" key="28">
    <source>
        <dbReference type="Proteomes" id="UP000182521"/>
    </source>
</evidence>
<dbReference type="GO" id="GO:0022857">
    <property type="term" value="F:transmembrane transporter activity"/>
    <property type="evidence" value="ECO:0007669"/>
    <property type="project" value="InterPro"/>
</dbReference>
<evidence type="ECO:0000256" key="1">
    <source>
        <dbReference type="ARBA" id="ARBA00004155"/>
    </source>
</evidence>
<feature type="transmembrane region" description="Helical" evidence="25">
    <location>
        <begin position="318"/>
        <end position="339"/>
    </location>
</feature>
<evidence type="ECO:0000256" key="19">
    <source>
        <dbReference type="ARBA" id="ARBA00044919"/>
    </source>
</evidence>
<keyword evidence="5 25" id="KW-1133">Transmembrane helix</keyword>
<dbReference type="AlphaFoldDB" id="A0A1J0KT41"/>
<dbReference type="InterPro" id="IPR011701">
    <property type="entry name" value="MFS"/>
</dbReference>
<evidence type="ECO:0000313" key="27">
    <source>
        <dbReference type="EMBL" id="APC96866.1"/>
    </source>
</evidence>
<evidence type="ECO:0000256" key="10">
    <source>
        <dbReference type="ARBA" id="ARBA00044881"/>
    </source>
</evidence>
<keyword evidence="6 25" id="KW-0472">Membrane</keyword>
<dbReference type="STRING" id="1542390.KX01_594"/>
<comment type="catalytic activity">
    <reaction evidence="12">
        <text>L-lysyl-L-alpha-amino acid(out) = L-lysyl-L-alpha-amino acid(in)</text>
        <dbReference type="Rhea" id="RHEA:79387"/>
        <dbReference type="ChEBI" id="CHEBI:229965"/>
    </reaction>
</comment>
<evidence type="ECO:0000256" key="11">
    <source>
        <dbReference type="ARBA" id="ARBA00044884"/>
    </source>
</evidence>
<dbReference type="RefSeq" id="WP_071663571.1">
    <property type="nucleotide sequence ID" value="NZ_CP009654.1"/>
</dbReference>
<dbReference type="Proteomes" id="UP000182521">
    <property type="component" value="Chromosome"/>
</dbReference>
<feature type="transmembrane region" description="Helical" evidence="25">
    <location>
        <begin position="52"/>
        <end position="74"/>
    </location>
</feature>
<feature type="transmembrane region" description="Helical" evidence="25">
    <location>
        <begin position="408"/>
        <end position="429"/>
    </location>
</feature>
<feature type="transmembrane region" description="Helical" evidence="25">
    <location>
        <begin position="262"/>
        <end position="281"/>
    </location>
</feature>
<dbReference type="PANTHER" id="PTHR23512">
    <property type="entry name" value="MAJOR FACILITATOR SUPERFAMILY DOMAIN-CONTAINING PROTEIN 1"/>
    <property type="match status" value="1"/>
</dbReference>
<feature type="transmembrane region" description="Helical" evidence="25">
    <location>
        <begin position="81"/>
        <end position="101"/>
    </location>
</feature>
<comment type="catalytic activity">
    <reaction evidence="8">
        <text>L-lysyl-L-alanine(out) = L-lysyl-L-alanine(in)</text>
        <dbReference type="Rhea" id="RHEA:79399"/>
        <dbReference type="ChEBI" id="CHEBI:229954"/>
    </reaction>
</comment>
<feature type="transmembrane region" description="Helical" evidence="25">
    <location>
        <begin position="227"/>
        <end position="250"/>
    </location>
</feature>
<comment type="catalytic activity">
    <reaction evidence="16">
        <text>L-lysyl-L-lysine(out) = L-lysyl-L-lysine(in)</text>
        <dbReference type="Rhea" id="RHEA:79403"/>
        <dbReference type="ChEBI" id="CHEBI:229956"/>
    </reaction>
</comment>
<comment type="subcellular location">
    <subcellularLocation>
        <location evidence="1">Lysosome membrane</location>
        <topology evidence="1">Multi-pass membrane protein</topology>
    </subcellularLocation>
</comment>
<comment type="similarity">
    <text evidence="2">Belongs to the major facilitator superfamily.</text>
</comment>
<evidence type="ECO:0000256" key="16">
    <source>
        <dbReference type="ARBA" id="ARBA00044900"/>
    </source>
</evidence>
<dbReference type="KEGG" id="frc:KX01_594"/>
<evidence type="ECO:0000256" key="6">
    <source>
        <dbReference type="ARBA" id="ARBA00023136"/>
    </source>
</evidence>
<evidence type="ECO:0000259" key="26">
    <source>
        <dbReference type="PROSITE" id="PS50850"/>
    </source>
</evidence>
<comment type="catalytic activity">
    <reaction evidence="17">
        <text>L-arginyl-glycine(out) = L-arginyl-glycine(in)</text>
        <dbReference type="Rhea" id="RHEA:79391"/>
        <dbReference type="ChEBI" id="CHEBI:229955"/>
    </reaction>
</comment>
<evidence type="ECO:0000256" key="17">
    <source>
        <dbReference type="ARBA" id="ARBA00044903"/>
    </source>
</evidence>
<comment type="catalytic activity">
    <reaction evidence="15">
        <text>L-arginyl-L-alpha-amino acid(out) = L-arginyl-L-alpha-amino acid(in)</text>
        <dbReference type="Rhea" id="RHEA:79371"/>
        <dbReference type="ChEBI" id="CHEBI:84315"/>
    </reaction>
</comment>
<evidence type="ECO:0000256" key="21">
    <source>
        <dbReference type="ARBA" id="ARBA00044985"/>
    </source>
</evidence>
<keyword evidence="3" id="KW-0813">Transport</keyword>
<comment type="subunit">
    <text evidence="24">Homodimer. Interacts with lysosomal protein GLMP (via lumenal domain); the interaction starts while both proteins are still in the endoplasmic reticulum and is required for stabilization of MFSD1 in lysosomes but has no direct effect on its targeting to lysosomes or transporter activity.</text>
</comment>
<evidence type="ECO:0000256" key="15">
    <source>
        <dbReference type="ARBA" id="ARBA00044899"/>
    </source>
</evidence>
<dbReference type="InterPro" id="IPR020846">
    <property type="entry name" value="MFS_dom"/>
</dbReference>
<keyword evidence="7" id="KW-0458">Lysosome</keyword>
<evidence type="ECO:0000256" key="5">
    <source>
        <dbReference type="ARBA" id="ARBA00022989"/>
    </source>
</evidence>
<dbReference type="GO" id="GO:0005765">
    <property type="term" value="C:lysosomal membrane"/>
    <property type="evidence" value="ECO:0007669"/>
    <property type="project" value="UniProtKB-SubCell"/>
</dbReference>
<evidence type="ECO:0000256" key="25">
    <source>
        <dbReference type="SAM" id="Phobius"/>
    </source>
</evidence>
<evidence type="ECO:0000256" key="12">
    <source>
        <dbReference type="ARBA" id="ARBA00044891"/>
    </source>
</evidence>
<evidence type="ECO:0000256" key="2">
    <source>
        <dbReference type="ARBA" id="ARBA00008335"/>
    </source>
</evidence>
<evidence type="ECO:0000256" key="14">
    <source>
        <dbReference type="ARBA" id="ARBA00044898"/>
    </source>
</evidence>
<evidence type="ECO:0000256" key="24">
    <source>
        <dbReference type="ARBA" id="ARBA00046376"/>
    </source>
</evidence>
<feature type="transmembrane region" description="Helical" evidence="25">
    <location>
        <begin position="346"/>
        <end position="367"/>
    </location>
</feature>
<accession>A0A1J0KT41</accession>
<evidence type="ECO:0000256" key="23">
    <source>
        <dbReference type="ARBA" id="ARBA00045709"/>
    </source>
</evidence>
<dbReference type="InterPro" id="IPR052187">
    <property type="entry name" value="MFSD1"/>
</dbReference>
<evidence type="ECO:0000256" key="9">
    <source>
        <dbReference type="ARBA" id="ARBA00044878"/>
    </source>
</evidence>
<dbReference type="Pfam" id="PF07690">
    <property type="entry name" value="MFS_1"/>
    <property type="match status" value="1"/>
</dbReference>
<dbReference type="PROSITE" id="PS50850">
    <property type="entry name" value="MFS"/>
    <property type="match status" value="1"/>
</dbReference>
<evidence type="ECO:0000256" key="22">
    <source>
        <dbReference type="ARBA" id="ARBA00045018"/>
    </source>
</evidence>